<gene>
    <name evidence="1" type="ORF">SDC9_212076</name>
</gene>
<evidence type="ECO:0000313" key="1">
    <source>
        <dbReference type="EMBL" id="MPN64305.1"/>
    </source>
</evidence>
<reference evidence="1" key="1">
    <citation type="submission" date="2019-08" db="EMBL/GenBank/DDBJ databases">
        <authorList>
            <person name="Kucharzyk K."/>
            <person name="Murdoch R.W."/>
            <person name="Higgins S."/>
            <person name="Loffler F."/>
        </authorList>
    </citation>
    <scope>NUCLEOTIDE SEQUENCE</scope>
</reference>
<organism evidence="1">
    <name type="scientific">bioreactor metagenome</name>
    <dbReference type="NCBI Taxonomy" id="1076179"/>
    <lineage>
        <taxon>unclassified sequences</taxon>
        <taxon>metagenomes</taxon>
        <taxon>ecological metagenomes</taxon>
    </lineage>
</organism>
<proteinExistence type="predicted"/>
<dbReference type="AlphaFoldDB" id="A0A645JKV8"/>
<dbReference type="EMBL" id="VSSQ01144985">
    <property type="protein sequence ID" value="MPN64305.1"/>
    <property type="molecule type" value="Genomic_DNA"/>
</dbReference>
<accession>A0A645JKV8</accession>
<name>A0A645JKV8_9ZZZZ</name>
<protein>
    <submittedName>
        <fullName evidence="1">Uncharacterized protein</fullName>
    </submittedName>
</protein>
<sequence>MLEFFDLAGHYGRFGRNQKNNGTDCHHGIDKIIGKHLNNRRQ</sequence>
<comment type="caution">
    <text evidence="1">The sequence shown here is derived from an EMBL/GenBank/DDBJ whole genome shotgun (WGS) entry which is preliminary data.</text>
</comment>